<organism evidence="2 3">
    <name type="scientific">Hermetia illucens</name>
    <name type="common">Black soldier fly</name>
    <dbReference type="NCBI Taxonomy" id="343691"/>
    <lineage>
        <taxon>Eukaryota</taxon>
        <taxon>Metazoa</taxon>
        <taxon>Ecdysozoa</taxon>
        <taxon>Arthropoda</taxon>
        <taxon>Hexapoda</taxon>
        <taxon>Insecta</taxon>
        <taxon>Pterygota</taxon>
        <taxon>Neoptera</taxon>
        <taxon>Endopterygota</taxon>
        <taxon>Diptera</taxon>
        <taxon>Brachycera</taxon>
        <taxon>Stratiomyomorpha</taxon>
        <taxon>Stratiomyidae</taxon>
        <taxon>Hermetiinae</taxon>
        <taxon>Hermetia</taxon>
    </lineage>
</organism>
<reference evidence="2 3" key="1">
    <citation type="submission" date="2020-11" db="EMBL/GenBank/DDBJ databases">
        <authorList>
            <person name="Wallbank WR R."/>
            <person name="Pardo Diaz C."/>
            <person name="Kozak K."/>
            <person name="Martin S."/>
            <person name="Jiggins C."/>
            <person name="Moest M."/>
            <person name="Warren A I."/>
            <person name="Generalovic N T."/>
            <person name="Byers J.R.P. K."/>
            <person name="Montejo-Kovacevich G."/>
            <person name="Yen C E."/>
        </authorList>
    </citation>
    <scope>NUCLEOTIDE SEQUENCE [LARGE SCALE GENOMIC DNA]</scope>
</reference>
<evidence type="ECO:0000313" key="2">
    <source>
        <dbReference type="EMBL" id="CAD7081930.1"/>
    </source>
</evidence>
<name>A0A7R8YRW3_HERIL</name>
<sequence length="94" mass="9961">MSAEGPGGARPTKEEKTQLSRLAAENKQLKLEISELKKSNQELLAQLNALSGKDGEPTPGTSQPSQVVEEKEANPESSEGSATGEKGEKDVPEE</sequence>
<proteinExistence type="predicted"/>
<gene>
    <name evidence="2" type="ORF">HERILL_LOCUS5009</name>
</gene>
<dbReference type="Proteomes" id="UP000594454">
    <property type="component" value="Chromosome 2"/>
</dbReference>
<dbReference type="InParanoid" id="A0A7R8YRW3"/>
<evidence type="ECO:0000256" key="1">
    <source>
        <dbReference type="SAM" id="MobiDB-lite"/>
    </source>
</evidence>
<evidence type="ECO:0000313" key="3">
    <source>
        <dbReference type="Proteomes" id="UP000594454"/>
    </source>
</evidence>
<feature type="region of interest" description="Disordered" evidence="1">
    <location>
        <begin position="48"/>
        <end position="94"/>
    </location>
</feature>
<dbReference type="AlphaFoldDB" id="A0A7R8YRW3"/>
<dbReference type="EMBL" id="LR899010">
    <property type="protein sequence ID" value="CAD7081930.1"/>
    <property type="molecule type" value="Genomic_DNA"/>
</dbReference>
<accession>A0A7R8YRW3</accession>
<protein>
    <submittedName>
        <fullName evidence="2">Uncharacterized protein</fullName>
    </submittedName>
</protein>
<feature type="compositionally biased region" description="Basic and acidic residues" evidence="1">
    <location>
        <begin position="85"/>
        <end position="94"/>
    </location>
</feature>
<keyword evidence="3" id="KW-1185">Reference proteome</keyword>